<name>A0ACC1HM90_9FUNG</name>
<keyword evidence="2" id="KW-1185">Reference proteome</keyword>
<accession>A0ACC1HM90</accession>
<evidence type="ECO:0000313" key="2">
    <source>
        <dbReference type="Proteomes" id="UP001145114"/>
    </source>
</evidence>
<feature type="non-terminal residue" evidence="1">
    <location>
        <position position="1"/>
    </location>
</feature>
<proteinExistence type="predicted"/>
<protein>
    <submittedName>
        <fullName evidence="1">Phosphatidylserine decarboxylase 1</fullName>
    </submittedName>
</protein>
<reference evidence="1" key="1">
    <citation type="submission" date="2022-06" db="EMBL/GenBank/DDBJ databases">
        <title>Phylogenomic reconstructions and comparative analyses of Kickxellomycotina fungi.</title>
        <authorList>
            <person name="Reynolds N.K."/>
            <person name="Stajich J.E."/>
            <person name="Barry K."/>
            <person name="Grigoriev I.V."/>
            <person name="Crous P."/>
            <person name="Smith M.E."/>
        </authorList>
    </citation>
    <scope>NUCLEOTIDE SEQUENCE</scope>
    <source>
        <strain evidence="1">RSA 2271</strain>
    </source>
</reference>
<comment type="caution">
    <text evidence="1">The sequence shown here is derived from an EMBL/GenBank/DDBJ whole genome shotgun (WGS) entry which is preliminary data.</text>
</comment>
<dbReference type="Proteomes" id="UP001145114">
    <property type="component" value="Unassembled WGS sequence"/>
</dbReference>
<gene>
    <name evidence="1" type="primary">PSD1_3</name>
    <name evidence="1" type="ORF">EV182_007504</name>
</gene>
<sequence>LKEGARPIYSDEHDENEGLLSSPTLTSPSDGRILHFGVIEQRQVEQVKGLTYDLDSFFGLESHRLDTDTDGRDIGNEEGLSRQTIEIAGASHSDYAVGDHEFANVNGITYSIDSLLNGDPSMTQPHSDNETEDSGNNSRPVTAVSALKDLGTRLGPNHRLFFCVIYLAPGDYHRFHSPANWVVEGRRHFAGELYSVSPYIASILPNLFVLNERVALLGRWRYGFMSMVPVGATNVGSIYINFDK</sequence>
<dbReference type="EMBL" id="JAMZIH010003495">
    <property type="protein sequence ID" value="KAJ1676786.1"/>
    <property type="molecule type" value="Genomic_DNA"/>
</dbReference>
<evidence type="ECO:0000313" key="1">
    <source>
        <dbReference type="EMBL" id="KAJ1676786.1"/>
    </source>
</evidence>
<organism evidence="1 2">
    <name type="scientific">Spiromyces aspiralis</name>
    <dbReference type="NCBI Taxonomy" id="68401"/>
    <lineage>
        <taxon>Eukaryota</taxon>
        <taxon>Fungi</taxon>
        <taxon>Fungi incertae sedis</taxon>
        <taxon>Zoopagomycota</taxon>
        <taxon>Kickxellomycotina</taxon>
        <taxon>Kickxellomycetes</taxon>
        <taxon>Kickxellales</taxon>
        <taxon>Kickxellaceae</taxon>
        <taxon>Spiromyces</taxon>
    </lineage>
</organism>
<feature type="non-terminal residue" evidence="1">
    <location>
        <position position="244"/>
    </location>
</feature>